<keyword evidence="3" id="KW-1185">Reference proteome</keyword>
<dbReference type="EMBL" id="MU866898">
    <property type="protein sequence ID" value="KAK4170628.1"/>
    <property type="molecule type" value="Genomic_DNA"/>
</dbReference>
<organism evidence="2 3">
    <name type="scientific">Triangularia setosa</name>
    <dbReference type="NCBI Taxonomy" id="2587417"/>
    <lineage>
        <taxon>Eukaryota</taxon>
        <taxon>Fungi</taxon>
        <taxon>Dikarya</taxon>
        <taxon>Ascomycota</taxon>
        <taxon>Pezizomycotina</taxon>
        <taxon>Sordariomycetes</taxon>
        <taxon>Sordariomycetidae</taxon>
        <taxon>Sordariales</taxon>
        <taxon>Podosporaceae</taxon>
        <taxon>Triangularia</taxon>
    </lineage>
</organism>
<reference evidence="2" key="1">
    <citation type="journal article" date="2023" name="Mol. Phylogenet. Evol.">
        <title>Genome-scale phylogeny and comparative genomics of the fungal order Sordariales.</title>
        <authorList>
            <person name="Hensen N."/>
            <person name="Bonometti L."/>
            <person name="Westerberg I."/>
            <person name="Brannstrom I.O."/>
            <person name="Guillou S."/>
            <person name="Cros-Aarteil S."/>
            <person name="Calhoun S."/>
            <person name="Haridas S."/>
            <person name="Kuo A."/>
            <person name="Mondo S."/>
            <person name="Pangilinan J."/>
            <person name="Riley R."/>
            <person name="LaButti K."/>
            <person name="Andreopoulos B."/>
            <person name="Lipzen A."/>
            <person name="Chen C."/>
            <person name="Yan M."/>
            <person name="Daum C."/>
            <person name="Ng V."/>
            <person name="Clum A."/>
            <person name="Steindorff A."/>
            <person name="Ohm R.A."/>
            <person name="Martin F."/>
            <person name="Silar P."/>
            <person name="Natvig D.O."/>
            <person name="Lalanne C."/>
            <person name="Gautier V."/>
            <person name="Ament-Velasquez S.L."/>
            <person name="Kruys A."/>
            <person name="Hutchinson M.I."/>
            <person name="Powell A.J."/>
            <person name="Barry K."/>
            <person name="Miller A.N."/>
            <person name="Grigoriev I.V."/>
            <person name="Debuchy R."/>
            <person name="Gladieux P."/>
            <person name="Hiltunen Thoren M."/>
            <person name="Johannesson H."/>
        </authorList>
    </citation>
    <scope>NUCLEOTIDE SEQUENCE</scope>
    <source>
        <strain evidence="2">CBS 892.96</strain>
    </source>
</reference>
<evidence type="ECO:0000256" key="1">
    <source>
        <dbReference type="SAM" id="SignalP"/>
    </source>
</evidence>
<reference evidence="2" key="2">
    <citation type="submission" date="2023-05" db="EMBL/GenBank/DDBJ databases">
        <authorList>
            <consortium name="Lawrence Berkeley National Laboratory"/>
            <person name="Steindorff A."/>
            <person name="Hensen N."/>
            <person name="Bonometti L."/>
            <person name="Westerberg I."/>
            <person name="Brannstrom I.O."/>
            <person name="Guillou S."/>
            <person name="Cros-Aarteil S."/>
            <person name="Calhoun S."/>
            <person name="Haridas S."/>
            <person name="Kuo A."/>
            <person name="Mondo S."/>
            <person name="Pangilinan J."/>
            <person name="Riley R."/>
            <person name="Labutti K."/>
            <person name="Andreopoulos B."/>
            <person name="Lipzen A."/>
            <person name="Chen C."/>
            <person name="Yanf M."/>
            <person name="Daum C."/>
            <person name="Ng V."/>
            <person name="Clum A."/>
            <person name="Ohm R."/>
            <person name="Martin F."/>
            <person name="Silar P."/>
            <person name="Natvig D."/>
            <person name="Lalanne C."/>
            <person name="Gautier V."/>
            <person name="Ament-Velasquez S.L."/>
            <person name="Kruys A."/>
            <person name="Hutchinson M.I."/>
            <person name="Powell A.J."/>
            <person name="Barry K."/>
            <person name="Miller A.N."/>
            <person name="Grigoriev I.V."/>
            <person name="Debuchy R."/>
            <person name="Gladieux P."/>
            <person name="Thoren M.H."/>
            <person name="Johannesson H."/>
        </authorList>
    </citation>
    <scope>NUCLEOTIDE SEQUENCE</scope>
    <source>
        <strain evidence="2">CBS 892.96</strain>
    </source>
</reference>
<sequence>MQWKTFLALVPLVATALGYVVPEGAPNGFYAVTFDKDGNTTTHEIDPSTLVTIGEPLEERSPPPAAPIGPKFRRQAVGGWGTTGRWFPNHGDYDLCTIGWRNFFNSGNFVPSRTIFYAVQNQAVLAGCNYRFQNQYSSGSFVDTFNGFLDVNHGSWRTGWVHYSQGPPADLNFSFWRDVAGTAFCTNI</sequence>
<proteinExistence type="predicted"/>
<feature type="chain" id="PRO_5042968930" evidence="1">
    <location>
        <begin position="19"/>
        <end position="188"/>
    </location>
</feature>
<evidence type="ECO:0000313" key="2">
    <source>
        <dbReference type="EMBL" id="KAK4170628.1"/>
    </source>
</evidence>
<dbReference type="Proteomes" id="UP001302321">
    <property type="component" value="Unassembled WGS sequence"/>
</dbReference>
<name>A0AAN6VVS3_9PEZI</name>
<dbReference type="AlphaFoldDB" id="A0AAN6VVS3"/>
<gene>
    <name evidence="2" type="ORF">QBC36DRAFT_296133</name>
</gene>
<protein>
    <submittedName>
        <fullName evidence="2">Uncharacterized protein</fullName>
    </submittedName>
</protein>
<feature type="signal peptide" evidence="1">
    <location>
        <begin position="1"/>
        <end position="18"/>
    </location>
</feature>
<accession>A0AAN6VVS3</accession>
<keyword evidence="1" id="KW-0732">Signal</keyword>
<evidence type="ECO:0000313" key="3">
    <source>
        <dbReference type="Proteomes" id="UP001302321"/>
    </source>
</evidence>
<comment type="caution">
    <text evidence="2">The sequence shown here is derived from an EMBL/GenBank/DDBJ whole genome shotgun (WGS) entry which is preliminary data.</text>
</comment>